<protein>
    <submittedName>
        <fullName evidence="1">Uncharacterized protein</fullName>
    </submittedName>
</protein>
<dbReference type="AlphaFoldDB" id="A0A2X1ZLE4"/>
<evidence type="ECO:0000313" key="2">
    <source>
        <dbReference type="Proteomes" id="UP000251647"/>
    </source>
</evidence>
<dbReference type="EMBL" id="UATL01000006">
    <property type="protein sequence ID" value="SPY45165.1"/>
    <property type="molecule type" value="Genomic_DNA"/>
</dbReference>
<name>A0A2X1ZLE4_PHODM</name>
<proteinExistence type="predicted"/>
<organism evidence="1 2">
    <name type="scientific">Photobacterium damselae</name>
    <dbReference type="NCBI Taxonomy" id="38293"/>
    <lineage>
        <taxon>Bacteria</taxon>
        <taxon>Pseudomonadati</taxon>
        <taxon>Pseudomonadota</taxon>
        <taxon>Gammaproteobacteria</taxon>
        <taxon>Vibrionales</taxon>
        <taxon>Vibrionaceae</taxon>
        <taxon>Photobacterium</taxon>
    </lineage>
</organism>
<dbReference type="Proteomes" id="UP000251647">
    <property type="component" value="Unassembled WGS sequence"/>
</dbReference>
<sequence length="45" mass="4834">MKGGGVTLGVMRSNGDNDNGVVAMFASPLPYSEVTKLECNLLFYH</sequence>
<gene>
    <name evidence="1" type="ORF">NCTC11647_03949</name>
</gene>
<reference evidence="1 2" key="1">
    <citation type="submission" date="2018-06" db="EMBL/GenBank/DDBJ databases">
        <authorList>
            <consortium name="Pathogen Informatics"/>
            <person name="Doyle S."/>
        </authorList>
    </citation>
    <scope>NUCLEOTIDE SEQUENCE [LARGE SCALE GENOMIC DNA]</scope>
    <source>
        <strain evidence="1 2">NCTC11647</strain>
    </source>
</reference>
<accession>A0A2X1ZLE4</accession>
<evidence type="ECO:0000313" key="1">
    <source>
        <dbReference type="EMBL" id="SPY45165.1"/>
    </source>
</evidence>